<feature type="transmembrane region" description="Helical" evidence="2">
    <location>
        <begin position="229"/>
        <end position="251"/>
    </location>
</feature>
<feature type="compositionally biased region" description="Polar residues" evidence="1">
    <location>
        <begin position="717"/>
        <end position="727"/>
    </location>
</feature>
<dbReference type="OrthoDB" id="5312224at2759"/>
<name>B6JXG3_SCHJY</name>
<dbReference type="InterPro" id="IPR010308">
    <property type="entry name" value="TRP_C"/>
</dbReference>
<dbReference type="JaponicusDB" id="SJAG_01090">
    <property type="gene designation" value="trp1322"/>
</dbReference>
<dbReference type="GO" id="GO:0098703">
    <property type="term" value="P:calcium ion import across plasma membrane"/>
    <property type="evidence" value="ECO:0007669"/>
    <property type="project" value="EnsemblFungi"/>
</dbReference>
<keyword evidence="6" id="KW-1185">Reference proteome</keyword>
<evidence type="ECO:0000313" key="4">
    <source>
        <dbReference type="EMBL" id="EEB06064.2"/>
    </source>
</evidence>
<feature type="transmembrane region" description="Helical" evidence="2">
    <location>
        <begin position="388"/>
        <end position="405"/>
    </location>
</feature>
<reference evidence="4 6" key="1">
    <citation type="journal article" date="2011" name="Science">
        <title>Comparative functional genomics of the fission yeasts.</title>
        <authorList>
            <person name="Rhind N."/>
            <person name="Chen Z."/>
            <person name="Yassour M."/>
            <person name="Thompson D.A."/>
            <person name="Haas B.J."/>
            <person name="Habib N."/>
            <person name="Wapinski I."/>
            <person name="Roy S."/>
            <person name="Lin M.F."/>
            <person name="Heiman D.I."/>
            <person name="Young S.K."/>
            <person name="Furuya K."/>
            <person name="Guo Y."/>
            <person name="Pidoux A."/>
            <person name="Chen H.M."/>
            <person name="Robbertse B."/>
            <person name="Goldberg J.M."/>
            <person name="Aoki K."/>
            <person name="Bayne E.H."/>
            <person name="Berlin A.M."/>
            <person name="Desjardins C.A."/>
            <person name="Dobbs E."/>
            <person name="Dukaj L."/>
            <person name="Fan L."/>
            <person name="FitzGerald M.G."/>
            <person name="French C."/>
            <person name="Gujja S."/>
            <person name="Hansen K."/>
            <person name="Keifenheim D."/>
            <person name="Levin J.Z."/>
            <person name="Mosher R.A."/>
            <person name="Mueller C.A."/>
            <person name="Pfiffner J."/>
            <person name="Priest M."/>
            <person name="Russ C."/>
            <person name="Smialowska A."/>
            <person name="Swoboda P."/>
            <person name="Sykes S.M."/>
            <person name="Vaughn M."/>
            <person name="Vengrova S."/>
            <person name="Yoder R."/>
            <person name="Zeng Q."/>
            <person name="Allshire R."/>
            <person name="Baulcombe D."/>
            <person name="Birren B.W."/>
            <person name="Brown W."/>
            <person name="Ekwall K."/>
            <person name="Kellis M."/>
            <person name="Leatherwood J."/>
            <person name="Levin H."/>
            <person name="Margalit H."/>
            <person name="Martienssen R."/>
            <person name="Nieduszynski C.A."/>
            <person name="Spatafora J.W."/>
            <person name="Friedman N."/>
            <person name="Dalgaard J.Z."/>
            <person name="Baumann P."/>
            <person name="Niki H."/>
            <person name="Regev A."/>
            <person name="Nusbaum C."/>
        </authorList>
    </citation>
    <scope>NUCLEOTIDE SEQUENCE [LARGE SCALE GENOMIC DNA]</scope>
    <source>
        <strain evidence="6">yFS275 / FY16936</strain>
    </source>
</reference>
<dbReference type="GO" id="GO:0005262">
    <property type="term" value="F:calcium channel activity"/>
    <property type="evidence" value="ECO:0007669"/>
    <property type="project" value="EnsemblFungi"/>
</dbReference>
<dbReference type="VEuPathDB" id="FungiDB:SJAG_01090"/>
<accession>B6JXG3</accession>
<dbReference type="PANTHER" id="PTHR31145">
    <property type="entry name" value="INTEGRAL MEMBRANE PROTEIN (AFU_ORTHOLOGUE AFUA_7G01610)"/>
    <property type="match status" value="1"/>
</dbReference>
<feature type="transmembrane region" description="Helical" evidence="2">
    <location>
        <begin position="6"/>
        <end position="26"/>
    </location>
</feature>
<keyword evidence="2" id="KW-0812">Transmembrane</keyword>
<keyword evidence="2" id="KW-1133">Transmembrane helix</keyword>
<evidence type="ECO:0000259" key="3">
    <source>
        <dbReference type="Pfam" id="PF06011"/>
    </source>
</evidence>
<dbReference type="Proteomes" id="UP000001744">
    <property type="component" value="Unassembled WGS sequence"/>
</dbReference>
<feature type="transmembrane region" description="Helical" evidence="2">
    <location>
        <begin position="84"/>
        <end position="110"/>
    </location>
</feature>
<organism evidence="4 6">
    <name type="scientific">Schizosaccharomyces japonicus (strain yFS275 / FY16936)</name>
    <name type="common">Fission yeast</name>
    <dbReference type="NCBI Taxonomy" id="402676"/>
    <lineage>
        <taxon>Eukaryota</taxon>
        <taxon>Fungi</taxon>
        <taxon>Dikarya</taxon>
        <taxon>Ascomycota</taxon>
        <taxon>Taphrinomycotina</taxon>
        <taxon>Schizosaccharomycetes</taxon>
        <taxon>Schizosaccharomycetales</taxon>
        <taxon>Schizosaccharomycetaceae</taxon>
        <taxon>Schizosaccharomyces</taxon>
    </lineage>
</organism>
<feature type="transmembrane region" description="Helical" evidence="2">
    <location>
        <begin position="135"/>
        <end position="156"/>
    </location>
</feature>
<dbReference type="AlphaFoldDB" id="B6JXG3"/>
<dbReference type="InterPro" id="IPR040241">
    <property type="entry name" value="TRP_Flc/Pkd2-like"/>
</dbReference>
<dbReference type="Pfam" id="PF06011">
    <property type="entry name" value="TRP"/>
    <property type="match status" value="1"/>
</dbReference>
<feature type="domain" description="TRP C-terminal" evidence="3">
    <location>
        <begin position="231"/>
        <end position="469"/>
    </location>
</feature>
<feature type="transmembrane region" description="Helical" evidence="2">
    <location>
        <begin position="311"/>
        <end position="330"/>
    </location>
</feature>
<feature type="transmembrane region" description="Helical" evidence="2">
    <location>
        <begin position="272"/>
        <end position="291"/>
    </location>
</feature>
<proteinExistence type="predicted"/>
<feature type="transmembrane region" description="Helical" evidence="2">
    <location>
        <begin position="360"/>
        <end position="382"/>
    </location>
</feature>
<gene>
    <name evidence="5" type="primary">trp1322</name>
    <name evidence="4" type="ORF">SJAG_01090</name>
</gene>
<keyword evidence="2" id="KW-0472">Membrane</keyword>
<feature type="region of interest" description="Disordered" evidence="1">
    <location>
        <begin position="706"/>
        <end position="748"/>
    </location>
</feature>
<dbReference type="GO" id="GO:0055085">
    <property type="term" value="P:transmembrane transport"/>
    <property type="evidence" value="ECO:0000318"/>
    <property type="project" value="GO_Central"/>
</dbReference>
<dbReference type="GeneID" id="7048334"/>
<feature type="transmembrane region" description="Helical" evidence="2">
    <location>
        <begin position="417"/>
        <end position="437"/>
    </location>
</feature>
<evidence type="ECO:0000256" key="2">
    <source>
        <dbReference type="SAM" id="Phobius"/>
    </source>
</evidence>
<dbReference type="RefSeq" id="XP_002172357.2">
    <property type="nucleotide sequence ID" value="XM_002172321.2"/>
</dbReference>
<feature type="transmembrane region" description="Helical" evidence="2">
    <location>
        <begin position="163"/>
        <end position="181"/>
    </location>
</feature>
<dbReference type="EMBL" id="KE651166">
    <property type="protein sequence ID" value="EEB06064.2"/>
    <property type="molecule type" value="Genomic_DNA"/>
</dbReference>
<dbReference type="eggNOG" id="ENOG502R2RV">
    <property type="taxonomic scope" value="Eukaryota"/>
</dbReference>
<dbReference type="GO" id="GO:0016020">
    <property type="term" value="C:membrane"/>
    <property type="evidence" value="ECO:0000318"/>
    <property type="project" value="GO_Central"/>
</dbReference>
<evidence type="ECO:0000313" key="6">
    <source>
        <dbReference type="Proteomes" id="UP000001744"/>
    </source>
</evidence>
<evidence type="ECO:0000313" key="5">
    <source>
        <dbReference type="JaponicusDB" id="SJAG_01090"/>
    </source>
</evidence>
<dbReference type="OMA" id="HGFTYPG"/>
<evidence type="ECO:0000256" key="1">
    <source>
        <dbReference type="SAM" id="MobiDB-lite"/>
    </source>
</evidence>
<dbReference type="STRING" id="402676.B6JXG3"/>
<sequence length="748" mass="85306">MCSLLAFIQIQISCAILLLIHTPSMYQRFALGLLDPLPFLVKIPVYSPKNELATLRNRVILVDGEPEKNVLACIKFNLTVPIQYFFTTINCLYVCLLLFVGASVIFALFFNPWTGNLDPFKAICNFSMDPDALRMTALGFTDFVLYLQFMVSTAMLTVAFPKFYINTMSLISWSTLLFRVFSFGELQQYTFVDYVDFFGKNGYSLSPIRTKFYGLYSFLDSVGVNIDCWVPFMVIWIIFLLACCCLAILIVGVRWMSSRIFKYTQIKMHYSIWKFTFGVILRFFIITYNPLVTYLSAQYVAPPHRSGIVPITLFAVLTIFFPAIVLLSMLHVSPRSDLYDNPAYLHMFGPLYNTYREEAIFFWVYHCFIQFLKGLVTGTAIASGTMQLILSVLIECTNLFAYVYWRPHYPQTNMNALNVFLSLVRLIVLFLIIPLSLRLKTPESIREMLTYAILFIHAIVCFIFMIFSTQRIVEVIARMLGARSESKGIALDRPFGWARVFGINELKRRRRPPSNPRLSLDTSSLVLSQKSMATSSPINTVTTGFASSYVSTPASDDYTGKTNSCIAGSSTALLLPNSADTPSSRGDNSPVYSYYRPPKQAFLNKRRMNSDRDRSLKMDILTFEQTSIFQNGVDYAVREADVYHPYLDANTAKAYHEAARALPLNTASSNATSYKKGLWKTIYDFGQSLLKLPRLKKRQEEIPAEKGFQVIRPCPQRNPQLSSTMTKEPQKPVPDLQFPPEIKKREKK</sequence>
<feature type="transmembrane region" description="Helical" evidence="2">
    <location>
        <begin position="449"/>
        <end position="469"/>
    </location>
</feature>
<dbReference type="HOGENOM" id="CLU_356839_0_0_1"/>
<protein>
    <submittedName>
        <fullName evidence="4">Trp-like ion channel</fullName>
    </submittedName>
</protein>
<dbReference type="PANTHER" id="PTHR31145:SF6">
    <property type="entry name" value="INTEGRAL MEMBRANE PROTEIN (AFU_ORTHOLOGUE AFUA_7G01610)"/>
    <property type="match status" value="1"/>
</dbReference>